<dbReference type="CDD" id="cd17989">
    <property type="entry name" value="DEXHc_HrpA"/>
    <property type="match status" value="1"/>
</dbReference>
<dbReference type="InterPro" id="IPR024590">
    <property type="entry name" value="HrpA_C"/>
</dbReference>
<evidence type="ECO:0000313" key="7">
    <source>
        <dbReference type="EMBL" id="GJF14910.1"/>
    </source>
</evidence>
<dbReference type="SMART" id="SM00487">
    <property type="entry name" value="DEXDc"/>
    <property type="match status" value="1"/>
</dbReference>
<dbReference type="Pfam" id="PF11898">
    <property type="entry name" value="DUF3418"/>
    <property type="match status" value="1"/>
</dbReference>
<dbReference type="SUPFAM" id="SSF52540">
    <property type="entry name" value="P-loop containing nucleoside triphosphate hydrolases"/>
    <property type="match status" value="1"/>
</dbReference>
<dbReference type="PROSITE" id="PS51194">
    <property type="entry name" value="HELICASE_CTER"/>
    <property type="match status" value="1"/>
</dbReference>
<dbReference type="SMART" id="SM00490">
    <property type="entry name" value="HELICc"/>
    <property type="match status" value="1"/>
</dbReference>
<dbReference type="Pfam" id="PF00270">
    <property type="entry name" value="DEAD"/>
    <property type="match status" value="1"/>
</dbReference>
<evidence type="ECO:0000313" key="8">
    <source>
        <dbReference type="Proteomes" id="UP001060504"/>
    </source>
</evidence>
<evidence type="ECO:0000256" key="4">
    <source>
        <dbReference type="ARBA" id="ARBA00022840"/>
    </source>
</evidence>
<dbReference type="NCBIfam" id="TIGR01967">
    <property type="entry name" value="DEAH_box_HrpA"/>
    <property type="match status" value="1"/>
</dbReference>
<evidence type="ECO:0000256" key="1">
    <source>
        <dbReference type="ARBA" id="ARBA00022741"/>
    </source>
</evidence>
<evidence type="ECO:0000256" key="2">
    <source>
        <dbReference type="ARBA" id="ARBA00022801"/>
    </source>
</evidence>
<reference evidence="7 8" key="1">
    <citation type="submission" date="2021-08" db="EMBL/GenBank/DDBJ databases">
        <title>Draft genome sequence of Mycolicibacterium sp. NGTWS1702 strain.</title>
        <authorList>
            <person name="Matsumoto M."/>
            <person name="Tang B.C.C."/>
            <person name="Machida Y."/>
            <person name="Matoyama H."/>
            <person name="Kishihara T."/>
            <person name="Sato S."/>
            <person name="Kondo I."/>
            <person name="Sano M."/>
            <person name="Kato G."/>
        </authorList>
    </citation>
    <scope>NUCLEOTIDE SEQUENCE [LARGE SCALE GENOMIC DNA]</scope>
    <source>
        <strain evidence="7 8">NGTWSNA01</strain>
    </source>
</reference>
<dbReference type="PROSITE" id="PS51192">
    <property type="entry name" value="HELICASE_ATP_BIND_1"/>
    <property type="match status" value="1"/>
</dbReference>
<keyword evidence="3 7" id="KW-0347">Helicase</keyword>
<dbReference type="InterPro" id="IPR027417">
    <property type="entry name" value="P-loop_NTPase"/>
</dbReference>
<accession>A0ABQ4V9U2</accession>
<keyword evidence="1" id="KW-0547">Nucleotide-binding</keyword>
<dbReference type="InterPro" id="IPR014001">
    <property type="entry name" value="Helicase_ATP-bd"/>
</dbReference>
<dbReference type="InterPro" id="IPR003593">
    <property type="entry name" value="AAA+_ATPase"/>
</dbReference>
<dbReference type="SMART" id="SM00847">
    <property type="entry name" value="HA2"/>
    <property type="match status" value="1"/>
</dbReference>
<keyword evidence="8" id="KW-1185">Reference proteome</keyword>
<dbReference type="Gene3D" id="3.40.50.300">
    <property type="entry name" value="P-loop containing nucleotide triphosphate hydrolases"/>
    <property type="match status" value="2"/>
</dbReference>
<name>A0ABQ4V9U2_9MYCO</name>
<evidence type="ECO:0000256" key="3">
    <source>
        <dbReference type="ARBA" id="ARBA00022806"/>
    </source>
</evidence>
<keyword evidence="4" id="KW-0067">ATP-binding</keyword>
<dbReference type="PANTHER" id="PTHR18934:SF99">
    <property type="entry name" value="ATP-DEPENDENT RNA HELICASE DHX37-RELATED"/>
    <property type="match status" value="1"/>
</dbReference>
<dbReference type="Pfam" id="PF00271">
    <property type="entry name" value="Helicase_C"/>
    <property type="match status" value="1"/>
</dbReference>
<dbReference type="CDD" id="cd18791">
    <property type="entry name" value="SF2_C_RHA"/>
    <property type="match status" value="1"/>
</dbReference>
<evidence type="ECO:0000259" key="6">
    <source>
        <dbReference type="PROSITE" id="PS51194"/>
    </source>
</evidence>
<comment type="caution">
    <text evidence="7">The sequence shown here is derived from an EMBL/GenBank/DDBJ whole genome shotgun (WGS) entry which is preliminary data.</text>
</comment>
<dbReference type="Pfam" id="PF21010">
    <property type="entry name" value="HA2_C"/>
    <property type="match status" value="1"/>
</dbReference>
<organism evidence="7 8">
    <name type="scientific">Mycolicibacterium cyprinidarum</name>
    <dbReference type="NCBI Taxonomy" id="2860311"/>
    <lineage>
        <taxon>Bacteria</taxon>
        <taxon>Bacillati</taxon>
        <taxon>Actinomycetota</taxon>
        <taxon>Actinomycetes</taxon>
        <taxon>Mycobacteriales</taxon>
        <taxon>Mycobacteriaceae</taxon>
        <taxon>Mycolicibacterium</taxon>
    </lineage>
</organism>
<dbReference type="InterPro" id="IPR010222">
    <property type="entry name" value="RNA_helicase_HrpA"/>
</dbReference>
<feature type="domain" description="Helicase C-terminal" evidence="6">
    <location>
        <begin position="313"/>
        <end position="481"/>
    </location>
</feature>
<dbReference type="SMART" id="SM00382">
    <property type="entry name" value="AAA"/>
    <property type="match status" value="1"/>
</dbReference>
<feature type="domain" description="Helicase ATP-binding" evidence="5">
    <location>
        <begin position="100"/>
        <end position="263"/>
    </location>
</feature>
<dbReference type="InterPro" id="IPR007502">
    <property type="entry name" value="Helicase-assoc_dom"/>
</dbReference>
<dbReference type="Pfam" id="PF07717">
    <property type="entry name" value="OB_NTP_bind"/>
    <property type="match status" value="1"/>
</dbReference>
<dbReference type="EMBL" id="BPRH01001837">
    <property type="protein sequence ID" value="GJF14910.1"/>
    <property type="molecule type" value="Genomic_DNA"/>
</dbReference>
<dbReference type="NCBIfam" id="NF008348">
    <property type="entry name" value="PRK11131.1"/>
    <property type="match status" value="1"/>
</dbReference>
<sequence length="1337" mass="148250">MLSPSCDAYRDPVGCDRFDGSGLTNAEIRALRARLDGLTIRDAARLDRKLKQLRKPTVEQVGRLTQQFATAEALVATRMAAVPAITYPDLPVSERRDDLAKAIAEHQVVVVAGATGSGKTTQLPKICLELGRGIRGTIGHTQPRRLAARTVAQRIADELGTPLGQAVGYAVRFTDQASDRTLVKLMTDGILLAEIQRDRLLQRYDTLILDEAHERSLNVDFLLGYLRQLLPRRPDLKVIVTSATIEPERFAAHFGVEHGCSGGAPIVEVSGRTYPVEIRYRPLEVTGRAADDEDPDDPDHEVVRTELRDPTEAIVDAVTELAAEPPGDVLVFLSGEREIRDTSDALRSVVGPDTEVLPLYARLSTAEQQKVFQPSQVRRRVVLATNVAETSLTVPGIRYVVDPGTARISRYSRRTKVQRLPIEPISQASAAQRSGRCGRTAPGVCIRLYSEADFDARPEYTDPELLRTNLAAVILQMAALDLGEVEEFPFLDPPDARSIRDGVTLLQELGAFDTAAGGSNSTGAGALTDIGRRLARIPVDPRLGRMLLQADAEGCVREILVLTAALSIPDPRERPADREEAARQKHARFADEHSDFVSYLNLWRYLGEQREERSGSSFRRMCRQEFLHYLRIREWQDLVGQLRSICRDLGIREQDEPADTAAVHAALISGLLSHIGLRDGDGRIYLGARNSKFVLAPGSVLTRKPPRWVVVADLVETSRLYGRTAARIEPESAERVAEHLVKKTYSEPHWDRKRGAAMAWERVTLYGLPIVARRRIDYGQIDPEVARELFIRHGLVDGEWDTRHHFFADNAQLRAELAALEERARRRDLLVDDDEVYAFYDKSIPADVVSARHFDGWWRKQRRRTPDLLTLRRDDLLRTEEDVDHPETWRSDDLALPLSYRFEPGASDDGVTVHVPVDVLARLGGDDFAWQVPALREELLTALIRSLPKQLRRNFVPAPDTARALLEAIAPDSDSLLDEVQRELRRRTGILVPIDAFDLDKLPPHLRVTFAVEAGDGTVVARGKSLGELQDHLAAPVRQAVAAAVAGELERSGLRSWPDDLDELPRLVERSGASGHAVRGYPALVDRGATVDVRVFATLEEQAAAAGPGSRRLLRLAGPSISKPVERELDTRTKLVLGNNPDGSLSALLDDCADAAVQLLVPEPVWNRNEFDAARTRLARTLASSTAEVLRRVEKVLAAFHDVQVALPDAPSPLQVEALTDIRAQLSRLMPPGFVVITGASRLGDLARYLNAVNRRLERLPQALHADRERMERVAAVQQAYDELVTALSPARAAAADVRDIAWLIEELRVSLWAQQLGTARPVSEQRIFRAVDAVQN</sequence>
<dbReference type="Proteomes" id="UP001060504">
    <property type="component" value="Unassembled WGS sequence"/>
</dbReference>
<dbReference type="PANTHER" id="PTHR18934">
    <property type="entry name" value="ATP-DEPENDENT RNA HELICASE"/>
    <property type="match status" value="1"/>
</dbReference>
<protein>
    <submittedName>
        <fullName evidence="7">ATP-dependent helicase</fullName>
    </submittedName>
</protein>
<dbReference type="InterPro" id="IPR001650">
    <property type="entry name" value="Helicase_C-like"/>
</dbReference>
<dbReference type="GO" id="GO:0004386">
    <property type="term" value="F:helicase activity"/>
    <property type="evidence" value="ECO:0007669"/>
    <property type="project" value="UniProtKB-KW"/>
</dbReference>
<dbReference type="InterPro" id="IPR011545">
    <property type="entry name" value="DEAD/DEAH_box_helicase_dom"/>
</dbReference>
<dbReference type="Gene3D" id="1.20.120.1080">
    <property type="match status" value="1"/>
</dbReference>
<gene>
    <name evidence="7" type="primary">hrpA</name>
    <name evidence="7" type="ORF">NGTWS1702_17500</name>
</gene>
<dbReference type="InterPro" id="IPR011709">
    <property type="entry name" value="DEAD-box_helicase_OB_fold"/>
</dbReference>
<proteinExistence type="predicted"/>
<evidence type="ECO:0000259" key="5">
    <source>
        <dbReference type="PROSITE" id="PS51192"/>
    </source>
</evidence>
<keyword evidence="2" id="KW-0378">Hydrolase</keyword>